<evidence type="ECO:0000313" key="1">
    <source>
        <dbReference type="EMBL" id="KAG0568666.1"/>
    </source>
</evidence>
<dbReference type="PANTHER" id="PTHR36409">
    <property type="entry name" value="EXPRESSED PROTEIN"/>
    <property type="match status" value="1"/>
</dbReference>
<keyword evidence="2" id="KW-1185">Reference proteome</keyword>
<protein>
    <submittedName>
        <fullName evidence="1">Uncharacterized protein</fullName>
    </submittedName>
</protein>
<comment type="caution">
    <text evidence="1">The sequence shown here is derived from an EMBL/GenBank/DDBJ whole genome shotgun (WGS) entry which is preliminary data.</text>
</comment>
<dbReference type="Proteomes" id="UP000822688">
    <property type="component" value="Chromosome 6"/>
</dbReference>
<name>A0A8T0H9V2_CERPU</name>
<dbReference type="PANTHER" id="PTHR36409:SF1">
    <property type="entry name" value="BLOC-1-RELATED COMPLEX SUBUNIT 5"/>
    <property type="match status" value="1"/>
</dbReference>
<dbReference type="EMBL" id="CM026427">
    <property type="protein sequence ID" value="KAG0568666.1"/>
    <property type="molecule type" value="Genomic_DNA"/>
</dbReference>
<proteinExistence type="predicted"/>
<evidence type="ECO:0000313" key="2">
    <source>
        <dbReference type="Proteomes" id="UP000822688"/>
    </source>
</evidence>
<sequence length="270" mass="29587">MGAADSKLISSEGVADVIETIRAGRSGEEVDPCLERLQNLRVALLVEPSKRKPDVSHARCVNNITWPTGGFLCTVSSLNKKQHSYESFYLFFGGGQAGPTLRSPGEESSLTDILLQPKLSQSDSVNYAALDATTTAELLSLYQEWQRRNAAKVSKNQEEIGFKIDAVEAVAMKLLQRLNYSASVMKTSAAHLQDVEHLKVEVREMKRALNIVLGNYEALCKRVEMQGPEFLRGTTRPSSRASSTIGTELSLGGALQQIFRTGSSDNRPPQ</sequence>
<gene>
    <name evidence="1" type="ORF">KC19_6G036900</name>
</gene>
<dbReference type="AlphaFoldDB" id="A0A8T0H9V2"/>
<accession>A0A8T0H9V2</accession>
<reference evidence="1 2" key="1">
    <citation type="submission" date="2020-06" db="EMBL/GenBank/DDBJ databases">
        <title>WGS assembly of Ceratodon purpureus strain R40.</title>
        <authorList>
            <person name="Carey S.B."/>
            <person name="Jenkins J."/>
            <person name="Shu S."/>
            <person name="Lovell J.T."/>
            <person name="Sreedasyam A."/>
            <person name="Maumus F."/>
            <person name="Tiley G.P."/>
            <person name="Fernandez-Pozo N."/>
            <person name="Barry K."/>
            <person name="Chen C."/>
            <person name="Wang M."/>
            <person name="Lipzen A."/>
            <person name="Daum C."/>
            <person name="Saski C.A."/>
            <person name="Payton A.C."/>
            <person name="Mcbreen J.C."/>
            <person name="Conrad R.E."/>
            <person name="Kollar L.M."/>
            <person name="Olsson S."/>
            <person name="Huttunen S."/>
            <person name="Landis J.B."/>
            <person name="Wickett N.J."/>
            <person name="Johnson M.G."/>
            <person name="Rensing S.A."/>
            <person name="Grimwood J."/>
            <person name="Schmutz J."/>
            <person name="Mcdaniel S.F."/>
        </authorList>
    </citation>
    <scope>NUCLEOTIDE SEQUENCE [LARGE SCALE GENOMIC DNA]</scope>
    <source>
        <strain evidence="1 2">R40</strain>
    </source>
</reference>
<organism evidence="1 2">
    <name type="scientific">Ceratodon purpureus</name>
    <name type="common">Fire moss</name>
    <name type="synonym">Dicranum purpureum</name>
    <dbReference type="NCBI Taxonomy" id="3225"/>
    <lineage>
        <taxon>Eukaryota</taxon>
        <taxon>Viridiplantae</taxon>
        <taxon>Streptophyta</taxon>
        <taxon>Embryophyta</taxon>
        <taxon>Bryophyta</taxon>
        <taxon>Bryophytina</taxon>
        <taxon>Bryopsida</taxon>
        <taxon>Dicranidae</taxon>
        <taxon>Pseudoditrichales</taxon>
        <taxon>Ditrichaceae</taxon>
        <taxon>Ceratodon</taxon>
    </lineage>
</organism>